<dbReference type="Gramene" id="ONK76524">
    <property type="protein sequence ID" value="ONK76524"/>
    <property type="gene ID" value="A4U43_C03F29090"/>
</dbReference>
<proteinExistence type="inferred from homology"/>
<comment type="catalytic activity">
    <reaction evidence="5">
        <text>indole-3-pyruvate + NADPH + O2 + H(+) = (indol-3-yl)acetate + CO2 + NADP(+) + H2O</text>
        <dbReference type="Rhea" id="RHEA:34331"/>
        <dbReference type="ChEBI" id="CHEBI:15377"/>
        <dbReference type="ChEBI" id="CHEBI:15378"/>
        <dbReference type="ChEBI" id="CHEBI:15379"/>
        <dbReference type="ChEBI" id="CHEBI:16526"/>
        <dbReference type="ChEBI" id="CHEBI:17640"/>
        <dbReference type="ChEBI" id="CHEBI:30854"/>
        <dbReference type="ChEBI" id="CHEBI:57783"/>
        <dbReference type="ChEBI" id="CHEBI:58349"/>
        <dbReference type="EC" id="1.14.13.168"/>
    </reaction>
</comment>
<dbReference type="GO" id="GO:0103075">
    <property type="term" value="F:indole-3-pyruvate monooxygenase activity"/>
    <property type="evidence" value="ECO:0007669"/>
    <property type="project" value="UniProtKB-EC"/>
</dbReference>
<organism evidence="7 8">
    <name type="scientific">Asparagus officinalis</name>
    <name type="common">Garden asparagus</name>
    <dbReference type="NCBI Taxonomy" id="4686"/>
    <lineage>
        <taxon>Eukaryota</taxon>
        <taxon>Viridiplantae</taxon>
        <taxon>Streptophyta</taxon>
        <taxon>Embryophyta</taxon>
        <taxon>Tracheophyta</taxon>
        <taxon>Spermatophyta</taxon>
        <taxon>Magnoliopsida</taxon>
        <taxon>Liliopsida</taxon>
        <taxon>Asparagales</taxon>
        <taxon>Asparagaceae</taxon>
        <taxon>Asparagoideae</taxon>
        <taxon>Asparagus</taxon>
    </lineage>
</organism>
<protein>
    <recommendedName>
        <fullName evidence="6">Flavin-containing monooxygenase</fullName>
        <ecNumber evidence="6">1.-.-.-</ecNumber>
    </recommendedName>
</protein>
<dbReference type="GO" id="GO:0009851">
    <property type="term" value="P:auxin biosynthetic process"/>
    <property type="evidence" value="ECO:0007669"/>
    <property type="project" value="TreeGrafter"/>
</dbReference>
<keyword evidence="3 6" id="KW-0274">FAD</keyword>
<accession>A0A5P1FEP4</accession>
<dbReference type="Gene3D" id="3.50.50.60">
    <property type="entry name" value="FAD/NAD(P)-binding domain"/>
    <property type="match status" value="1"/>
</dbReference>
<dbReference type="EMBL" id="CM007383">
    <property type="protein sequence ID" value="ONK76524.1"/>
    <property type="molecule type" value="Genomic_DNA"/>
</dbReference>
<dbReference type="PANTHER" id="PTHR43539:SF51">
    <property type="entry name" value="INDOLE-3-PYRUVATE MONOOXYGENASE YUCCA8"/>
    <property type="match status" value="1"/>
</dbReference>
<dbReference type="Pfam" id="PF00743">
    <property type="entry name" value="FMO-like"/>
    <property type="match status" value="1"/>
</dbReference>
<dbReference type="InterPro" id="IPR036188">
    <property type="entry name" value="FAD/NAD-bd_sf"/>
</dbReference>
<evidence type="ECO:0000256" key="4">
    <source>
        <dbReference type="ARBA" id="ARBA00023002"/>
    </source>
</evidence>
<evidence type="ECO:0000313" key="8">
    <source>
        <dbReference type="Proteomes" id="UP000243459"/>
    </source>
</evidence>
<dbReference type="InterPro" id="IPR050982">
    <property type="entry name" value="Auxin_biosynth/cation_transpt"/>
</dbReference>
<sequence length="305" mass="32709">MATTASTKVSHTPGPIIVGADSSLWRVTAVEDDDDNVVELASRWVVVATGENAEAKVPELKGRGGFKGGLVHSSEYRSGKEYEGKKVVVVGCGNSGMELCLDLVDHGALPSLSVRSGMHILPRELLGASTFVLAMKLLKLFPVKVVDKILLILAWVVIGDTGKYGIKRPKIGPMELKNTTGKSPVLDVGSLSLIKKGKIKIVPEVESLSNNGAKFVDGRLMEFDSVIFATGYRSNVPLWLKGCDFFSENGKPKAPYPDSWKGENGLYCVGFAGRGLLGASSDAVKVALDVAEKWKSLTFQNPSWS</sequence>
<keyword evidence="4 6" id="KW-0560">Oxidoreductase</keyword>
<dbReference type="Proteomes" id="UP000243459">
    <property type="component" value="Chromosome 3"/>
</dbReference>
<evidence type="ECO:0000256" key="2">
    <source>
        <dbReference type="ARBA" id="ARBA00022630"/>
    </source>
</evidence>
<dbReference type="EC" id="1.-.-.-" evidence="6"/>
<comment type="cofactor">
    <cofactor evidence="6">
        <name>FAD</name>
        <dbReference type="ChEBI" id="CHEBI:57692"/>
    </cofactor>
</comment>
<name>A0A5P1FEP4_ASPOF</name>
<dbReference type="InterPro" id="IPR020946">
    <property type="entry name" value="Flavin_mOase-like"/>
</dbReference>
<dbReference type="GO" id="GO:0050661">
    <property type="term" value="F:NADP binding"/>
    <property type="evidence" value="ECO:0007669"/>
    <property type="project" value="InterPro"/>
</dbReference>
<evidence type="ECO:0000256" key="5">
    <source>
        <dbReference type="ARBA" id="ARBA00047707"/>
    </source>
</evidence>
<comment type="similarity">
    <text evidence="1 6">Belongs to the FMO family.</text>
</comment>
<dbReference type="OMA" id="CKRVAYD"/>
<evidence type="ECO:0000256" key="3">
    <source>
        <dbReference type="ARBA" id="ARBA00022827"/>
    </source>
</evidence>
<reference evidence="8" key="1">
    <citation type="journal article" date="2017" name="Nat. Commun.">
        <title>The asparagus genome sheds light on the origin and evolution of a young Y chromosome.</title>
        <authorList>
            <person name="Harkess A."/>
            <person name="Zhou J."/>
            <person name="Xu C."/>
            <person name="Bowers J.E."/>
            <person name="Van der Hulst R."/>
            <person name="Ayyampalayam S."/>
            <person name="Mercati F."/>
            <person name="Riccardi P."/>
            <person name="McKain M.R."/>
            <person name="Kakrana A."/>
            <person name="Tang H."/>
            <person name="Ray J."/>
            <person name="Groenendijk J."/>
            <person name="Arikit S."/>
            <person name="Mathioni S.M."/>
            <person name="Nakano M."/>
            <person name="Shan H."/>
            <person name="Telgmann-Rauber A."/>
            <person name="Kanno A."/>
            <person name="Yue Z."/>
            <person name="Chen H."/>
            <person name="Li W."/>
            <person name="Chen Y."/>
            <person name="Xu X."/>
            <person name="Zhang Y."/>
            <person name="Luo S."/>
            <person name="Chen H."/>
            <person name="Gao J."/>
            <person name="Mao Z."/>
            <person name="Pires J.C."/>
            <person name="Luo M."/>
            <person name="Kudrna D."/>
            <person name="Wing R.A."/>
            <person name="Meyers B.C."/>
            <person name="Yi K."/>
            <person name="Kong H."/>
            <person name="Lavrijsen P."/>
            <person name="Sunseri F."/>
            <person name="Falavigna A."/>
            <person name="Ye Y."/>
            <person name="Leebens-Mack J.H."/>
            <person name="Chen G."/>
        </authorList>
    </citation>
    <scope>NUCLEOTIDE SEQUENCE [LARGE SCALE GENOMIC DNA]</scope>
    <source>
        <strain evidence="8">cv. DH0086</strain>
    </source>
</reference>
<dbReference type="SUPFAM" id="SSF51905">
    <property type="entry name" value="FAD/NAD(P)-binding domain"/>
    <property type="match status" value="1"/>
</dbReference>
<evidence type="ECO:0000313" key="7">
    <source>
        <dbReference type="EMBL" id="ONK76524.1"/>
    </source>
</evidence>
<dbReference type="GO" id="GO:0004499">
    <property type="term" value="F:N,N-dimethylaniline monooxygenase activity"/>
    <property type="evidence" value="ECO:0007669"/>
    <property type="project" value="InterPro"/>
</dbReference>
<keyword evidence="6" id="KW-0503">Monooxygenase</keyword>
<evidence type="ECO:0000256" key="6">
    <source>
        <dbReference type="RuleBase" id="RU361177"/>
    </source>
</evidence>
<dbReference type="PANTHER" id="PTHR43539">
    <property type="entry name" value="FLAVIN-BINDING MONOOXYGENASE-LIKE PROTEIN (AFU_ORTHOLOGUE AFUA_4G09220)"/>
    <property type="match status" value="1"/>
</dbReference>
<dbReference type="AlphaFoldDB" id="A0A5P1FEP4"/>
<evidence type="ECO:0000256" key="1">
    <source>
        <dbReference type="ARBA" id="ARBA00009183"/>
    </source>
</evidence>
<gene>
    <name evidence="7" type="ORF">A4U43_C03F29090</name>
</gene>
<dbReference type="GO" id="GO:0050660">
    <property type="term" value="F:flavin adenine dinucleotide binding"/>
    <property type="evidence" value="ECO:0007669"/>
    <property type="project" value="InterPro"/>
</dbReference>
<keyword evidence="2 6" id="KW-0285">Flavoprotein</keyword>
<dbReference type="PRINTS" id="PR00469">
    <property type="entry name" value="PNDRDTASEII"/>
</dbReference>
<keyword evidence="8" id="KW-1185">Reference proteome</keyword>